<dbReference type="Gene3D" id="3.90.190.10">
    <property type="entry name" value="Protein tyrosine phosphatase superfamily"/>
    <property type="match status" value="1"/>
</dbReference>
<evidence type="ECO:0000313" key="6">
    <source>
        <dbReference type="Proteomes" id="UP000682892"/>
    </source>
</evidence>
<reference evidence="5" key="2">
    <citation type="journal article" date="2007" name="Science">
        <title>Genome sequence of Aedes aegypti, a major arbovirus vector.</title>
        <authorList>
            <person name="Nene V."/>
            <person name="Wortman J.R."/>
            <person name="Lawson D."/>
            <person name="Haas B."/>
            <person name="Kodira C."/>
            <person name="Tu Z.J."/>
            <person name="Loftus B."/>
            <person name="Xi Z."/>
            <person name="Megy K."/>
            <person name="Grabherr M."/>
            <person name="Ren Q."/>
            <person name="Zdobnov E.M."/>
            <person name="Lobo N.F."/>
            <person name="Campbell K.S."/>
            <person name="Brown S.E."/>
            <person name="Bonaldo M.F."/>
            <person name="Zhu J."/>
            <person name="Sinkins S.P."/>
            <person name="Hogenkamp D.G."/>
            <person name="Amedeo P."/>
            <person name="Arensburger P."/>
            <person name="Atkinson P.W."/>
            <person name="Bidwell S."/>
            <person name="Biedler J."/>
            <person name="Birney E."/>
            <person name="Bruggner R.V."/>
            <person name="Costas J."/>
            <person name="Coy M.R."/>
            <person name="Crabtree J."/>
            <person name="Crawford M."/>
            <person name="Debruyn B."/>
            <person name="Decaprio D."/>
            <person name="Eiglmeier K."/>
            <person name="Eisenstadt E."/>
            <person name="El-Dorry H."/>
            <person name="Gelbart W.M."/>
            <person name="Gomes S.L."/>
            <person name="Hammond M."/>
            <person name="Hannick L.I."/>
            <person name="Hogan J.R."/>
            <person name="Holmes M.H."/>
            <person name="Jaffe D."/>
            <person name="Johnston J.S."/>
            <person name="Kennedy R.C."/>
            <person name="Koo H."/>
            <person name="Kravitz S."/>
            <person name="Kriventseva E.V."/>
            <person name="Kulp D."/>
            <person name="Labutti K."/>
            <person name="Lee E."/>
            <person name="Li S."/>
            <person name="Lovin D.D."/>
            <person name="Mao C."/>
            <person name="Mauceli E."/>
            <person name="Menck C.F."/>
            <person name="Miller J.R."/>
            <person name="Montgomery P."/>
            <person name="Mori A."/>
            <person name="Nascimento A.L."/>
            <person name="Naveira H.F."/>
            <person name="Nusbaum C."/>
            <person name="O'leary S."/>
            <person name="Orvis J."/>
            <person name="Pertea M."/>
            <person name="Quesneville H."/>
            <person name="Reidenbach K.R."/>
            <person name="Rogers Y.H."/>
            <person name="Roth C.W."/>
            <person name="Schneider J.R."/>
            <person name="Schatz M."/>
            <person name="Shumway M."/>
            <person name="Stanke M."/>
            <person name="Stinson E.O."/>
            <person name="Tubio J.M."/>
            <person name="Vanzee J.P."/>
            <person name="Verjovski-Almeida S."/>
            <person name="Werner D."/>
            <person name="White O."/>
            <person name="Wyder S."/>
            <person name="Zeng Q."/>
            <person name="Zhao Q."/>
            <person name="Zhao Y."/>
            <person name="Hill C.A."/>
            <person name="Raikhel A.S."/>
            <person name="Soares M.B."/>
            <person name="Knudson D.L."/>
            <person name="Lee N.H."/>
            <person name="Galagan J."/>
            <person name="Salzberg S.L."/>
            <person name="Paulsen I.T."/>
            <person name="Dimopoulos G."/>
            <person name="Collins F.H."/>
            <person name="Birren B."/>
            <person name="Fraser-Liggett C.M."/>
            <person name="Severson D.W."/>
        </authorList>
    </citation>
    <scope>NUCLEOTIDE SEQUENCE [LARGE SCALE GENOMIC DNA]</scope>
    <source>
        <strain evidence="5">Liverpool</strain>
    </source>
</reference>
<accession>Q17CT2</accession>
<dbReference type="InterPro" id="IPR000387">
    <property type="entry name" value="Tyr_Pase_dom"/>
</dbReference>
<evidence type="ECO:0000313" key="5">
    <source>
        <dbReference type="EMBL" id="EAT44190.1"/>
    </source>
</evidence>
<dbReference type="AlphaFoldDB" id="Q17CT2"/>
<dbReference type="SUPFAM" id="SSF52799">
    <property type="entry name" value="(Phosphotyrosine protein) phosphatases II"/>
    <property type="match status" value="1"/>
</dbReference>
<dbReference type="PROSITE" id="PS00383">
    <property type="entry name" value="TYR_PHOSPHATASE_1"/>
    <property type="match status" value="1"/>
</dbReference>
<organism evidence="5 6">
    <name type="scientific">Aedes aegypti</name>
    <name type="common">Yellowfever mosquito</name>
    <name type="synonym">Culex aegypti</name>
    <dbReference type="NCBI Taxonomy" id="7159"/>
    <lineage>
        <taxon>Eukaryota</taxon>
        <taxon>Metazoa</taxon>
        <taxon>Ecdysozoa</taxon>
        <taxon>Arthropoda</taxon>
        <taxon>Hexapoda</taxon>
        <taxon>Insecta</taxon>
        <taxon>Pterygota</taxon>
        <taxon>Neoptera</taxon>
        <taxon>Endopterygota</taxon>
        <taxon>Diptera</taxon>
        <taxon>Nematocera</taxon>
        <taxon>Culicoidea</taxon>
        <taxon>Culicidae</taxon>
        <taxon>Culicinae</taxon>
        <taxon>Aedini</taxon>
        <taxon>Aedes</taxon>
        <taxon>Stegomyia</taxon>
    </lineage>
</organism>
<dbReference type="STRING" id="7159.Q17CT2"/>
<reference evidence="5" key="1">
    <citation type="submission" date="2005-10" db="EMBL/GenBank/DDBJ databases">
        <authorList>
            <person name="Loftus B.J."/>
            <person name="Nene V.M."/>
            <person name="Hannick L.I."/>
            <person name="Bidwell S."/>
            <person name="Haas B."/>
            <person name="Amedeo P."/>
            <person name="Orvis J."/>
            <person name="Wortman J.R."/>
            <person name="White O.R."/>
            <person name="Salzberg S."/>
            <person name="Shumway M."/>
            <person name="Koo H."/>
            <person name="Zhao Y."/>
            <person name="Holmes M."/>
            <person name="Miller J."/>
            <person name="Schatz M."/>
            <person name="Pop M."/>
            <person name="Pai G."/>
            <person name="Utterback T."/>
            <person name="Rogers Y.-H."/>
            <person name="Kravitz S."/>
            <person name="Fraser C.M."/>
        </authorList>
    </citation>
    <scope>NUCLEOTIDE SEQUENCE</scope>
    <source>
        <strain evidence="5">Liverpool</strain>
    </source>
</reference>
<feature type="compositionally biased region" description="Basic and acidic residues" evidence="3">
    <location>
        <begin position="230"/>
        <end position="279"/>
    </location>
</feature>
<dbReference type="GO" id="GO:0004721">
    <property type="term" value="F:phosphoprotein phosphatase activity"/>
    <property type="evidence" value="ECO:0007669"/>
    <property type="project" value="UniProtKB-KW"/>
</dbReference>
<dbReference type="PANTHER" id="PTHR10367">
    <property type="entry name" value="MRNA-CAPPING ENZYME"/>
    <property type="match status" value="1"/>
</dbReference>
<dbReference type="PaxDb" id="7159-AAEL004437-PA"/>
<evidence type="ECO:0000256" key="1">
    <source>
        <dbReference type="ARBA" id="ARBA00022801"/>
    </source>
</evidence>
<proteinExistence type="predicted"/>
<dbReference type="Proteomes" id="UP000682892">
    <property type="component" value="Chromosome 3"/>
</dbReference>
<dbReference type="EMBL" id="CH477304">
    <property type="protein sequence ID" value="EAT44190.1"/>
    <property type="molecule type" value="Genomic_DNA"/>
</dbReference>
<sequence length="362" mass="41795">MLPKKTQQLQESKCSSRLVTKFVGNNHVIISGNPASHHHAPDSAAVDEFKFRNNLKRQAEHDSGPPARIIRKVAAEFSVGVNQRFTNNAQKKVIQRHRPSAQPPPNPGNQEFVIPEKSRVTFEGGLFYRGEVTDDNGGKAFIRTVNDFLAEEENKDKLIGVHCTHGLNRTGYFVCAYMILVQGLAPRAAINAFNDARAHTMERANYLNHLRSLTPASYDSNLPAHNDQQEVIHDANHSRDRNRREARSFNRHQSDRYAGNWRDRSRDNGNWRNRSRENRNGFLLDGAGDNWRDREVVDDRRYNRDDRRQDRSRDNYRSYGRHVNHQDASRSNGEEACSSSRYEPHHNRYKWSRKTKNDADNS</sequence>
<dbReference type="PROSITE" id="PS50056">
    <property type="entry name" value="TYR_PHOSPHATASE_2"/>
    <property type="match status" value="1"/>
</dbReference>
<evidence type="ECO:0000256" key="3">
    <source>
        <dbReference type="SAM" id="MobiDB-lite"/>
    </source>
</evidence>
<dbReference type="Pfam" id="PF00782">
    <property type="entry name" value="DSPc"/>
    <property type="match status" value="1"/>
</dbReference>
<dbReference type="GO" id="GO:0004651">
    <property type="term" value="F:polynucleotide 5'-phosphatase activity"/>
    <property type="evidence" value="ECO:0007669"/>
    <property type="project" value="TreeGrafter"/>
</dbReference>
<protein>
    <submittedName>
        <fullName evidence="5">AAEL004437-PA</fullName>
    </submittedName>
</protein>
<dbReference type="SMART" id="SM00195">
    <property type="entry name" value="DSPc"/>
    <property type="match status" value="1"/>
</dbReference>
<dbReference type="VEuPathDB" id="VectorBase:AAEL004437"/>
<feature type="region of interest" description="Disordered" evidence="3">
    <location>
        <begin position="230"/>
        <end position="288"/>
    </location>
</feature>
<gene>
    <name evidence="5" type="ORF">AaeL_AAEL004437</name>
</gene>
<dbReference type="InterPro" id="IPR000340">
    <property type="entry name" value="Dual-sp_phosphatase_cat-dom"/>
</dbReference>
<dbReference type="InterPro" id="IPR051029">
    <property type="entry name" value="mRNA_Capping_Enz/RNA_Phosphat"/>
</dbReference>
<keyword evidence="2" id="KW-0904">Protein phosphatase</keyword>
<feature type="domain" description="Tyrosine specific protein phosphatases" evidence="4">
    <location>
        <begin position="139"/>
        <end position="208"/>
    </location>
</feature>
<reference evidence="5" key="3">
    <citation type="submission" date="2012-09" db="EMBL/GenBank/DDBJ databases">
        <authorList>
            <consortium name="VectorBase"/>
        </authorList>
    </citation>
    <scope>NUCLEOTIDE SEQUENCE</scope>
    <source>
        <strain evidence="5">Liverpool</strain>
    </source>
</reference>
<evidence type="ECO:0000259" key="4">
    <source>
        <dbReference type="PROSITE" id="PS50056"/>
    </source>
</evidence>
<feature type="region of interest" description="Disordered" evidence="3">
    <location>
        <begin position="303"/>
        <end position="362"/>
    </location>
</feature>
<dbReference type="eggNOG" id="KOG2386">
    <property type="taxonomic scope" value="Eukaryota"/>
</dbReference>
<evidence type="ECO:0000256" key="2">
    <source>
        <dbReference type="ARBA" id="ARBA00022912"/>
    </source>
</evidence>
<dbReference type="HOGENOM" id="CLU_765507_0_0_1"/>
<feature type="compositionally biased region" description="Basic and acidic residues" evidence="3">
    <location>
        <begin position="303"/>
        <end position="316"/>
    </location>
</feature>
<keyword evidence="1" id="KW-0378">Hydrolase</keyword>
<dbReference type="InterPro" id="IPR016130">
    <property type="entry name" value="Tyr_Pase_AS"/>
</dbReference>
<dbReference type="InterPro" id="IPR020422">
    <property type="entry name" value="TYR_PHOSPHATASE_DUAL_dom"/>
</dbReference>
<dbReference type="PANTHER" id="PTHR10367:SF9">
    <property type="entry name" value="DUAL-SPECIFICITY PHOSPHATASE 11 (RNA_RNP COMPLEX 1-INTERACTING)"/>
    <property type="match status" value="1"/>
</dbReference>
<dbReference type="InterPro" id="IPR029021">
    <property type="entry name" value="Prot-tyrosine_phosphatase-like"/>
</dbReference>
<name>Q17CT2_AEDAE</name>